<comment type="caution">
    <text evidence="1">The sequence shown here is derived from an EMBL/GenBank/DDBJ whole genome shotgun (WGS) entry which is preliminary data.</text>
</comment>
<dbReference type="GO" id="GO:0000014">
    <property type="term" value="F:single-stranded DNA endodeoxyribonuclease activity"/>
    <property type="evidence" value="ECO:0007669"/>
    <property type="project" value="TreeGrafter"/>
</dbReference>
<dbReference type="PANTHER" id="PTHR46060">
    <property type="entry name" value="MARINER MOS1 TRANSPOSASE-LIKE PROTEIN"/>
    <property type="match status" value="1"/>
</dbReference>
<dbReference type="GO" id="GO:0015074">
    <property type="term" value="P:DNA integration"/>
    <property type="evidence" value="ECO:0007669"/>
    <property type="project" value="TreeGrafter"/>
</dbReference>
<dbReference type="GO" id="GO:0035861">
    <property type="term" value="C:site of double-strand break"/>
    <property type="evidence" value="ECO:0007669"/>
    <property type="project" value="TreeGrafter"/>
</dbReference>
<dbReference type="Proteomes" id="UP000887116">
    <property type="component" value="Unassembled WGS sequence"/>
</dbReference>
<evidence type="ECO:0000313" key="1">
    <source>
        <dbReference type="EMBL" id="GFQ64972.1"/>
    </source>
</evidence>
<dbReference type="InterPro" id="IPR001888">
    <property type="entry name" value="Transposase_1"/>
</dbReference>
<dbReference type="GO" id="GO:0042800">
    <property type="term" value="F:histone H3K4 methyltransferase activity"/>
    <property type="evidence" value="ECO:0007669"/>
    <property type="project" value="TreeGrafter"/>
</dbReference>
<gene>
    <name evidence="1" type="primary">SETMAR</name>
    <name evidence="1" type="ORF">TNCT_409571</name>
</gene>
<dbReference type="InterPro" id="IPR052709">
    <property type="entry name" value="Transposase-MT_Hybrid"/>
</dbReference>
<name>A0A8X6EYM8_TRICU</name>
<dbReference type="GO" id="GO:0046975">
    <property type="term" value="F:histone H3K36 methyltransferase activity"/>
    <property type="evidence" value="ECO:0007669"/>
    <property type="project" value="TreeGrafter"/>
</dbReference>
<dbReference type="GO" id="GO:0003697">
    <property type="term" value="F:single-stranded DNA binding"/>
    <property type="evidence" value="ECO:0007669"/>
    <property type="project" value="TreeGrafter"/>
</dbReference>
<dbReference type="InterPro" id="IPR036397">
    <property type="entry name" value="RNaseH_sf"/>
</dbReference>
<keyword evidence="2" id="KW-1185">Reference proteome</keyword>
<dbReference type="AlphaFoldDB" id="A0A8X6EYM8"/>
<dbReference type="Pfam" id="PF01359">
    <property type="entry name" value="Transposase_1"/>
    <property type="match status" value="1"/>
</dbReference>
<dbReference type="OrthoDB" id="8028980at2759"/>
<dbReference type="GO" id="GO:0006303">
    <property type="term" value="P:double-strand break repair via nonhomologous end joining"/>
    <property type="evidence" value="ECO:0007669"/>
    <property type="project" value="TreeGrafter"/>
</dbReference>
<accession>A0A8X6EYM8</accession>
<dbReference type="GO" id="GO:0044774">
    <property type="term" value="P:mitotic DNA integrity checkpoint signaling"/>
    <property type="evidence" value="ECO:0007669"/>
    <property type="project" value="TreeGrafter"/>
</dbReference>
<dbReference type="GO" id="GO:0005634">
    <property type="term" value="C:nucleus"/>
    <property type="evidence" value="ECO:0007669"/>
    <property type="project" value="TreeGrafter"/>
</dbReference>
<organism evidence="1 2">
    <name type="scientific">Trichonephila clavata</name>
    <name type="common">Joro spider</name>
    <name type="synonym">Nephila clavata</name>
    <dbReference type="NCBI Taxonomy" id="2740835"/>
    <lineage>
        <taxon>Eukaryota</taxon>
        <taxon>Metazoa</taxon>
        <taxon>Ecdysozoa</taxon>
        <taxon>Arthropoda</taxon>
        <taxon>Chelicerata</taxon>
        <taxon>Arachnida</taxon>
        <taxon>Araneae</taxon>
        <taxon>Araneomorphae</taxon>
        <taxon>Entelegynae</taxon>
        <taxon>Araneoidea</taxon>
        <taxon>Nephilidae</taxon>
        <taxon>Trichonephila</taxon>
    </lineage>
</organism>
<dbReference type="GO" id="GO:0031297">
    <property type="term" value="P:replication fork processing"/>
    <property type="evidence" value="ECO:0007669"/>
    <property type="project" value="TreeGrafter"/>
</dbReference>
<dbReference type="GO" id="GO:0003690">
    <property type="term" value="F:double-stranded DNA binding"/>
    <property type="evidence" value="ECO:0007669"/>
    <property type="project" value="TreeGrafter"/>
</dbReference>
<dbReference type="GO" id="GO:0044547">
    <property type="term" value="F:DNA topoisomerase binding"/>
    <property type="evidence" value="ECO:0007669"/>
    <property type="project" value="TreeGrafter"/>
</dbReference>
<dbReference type="EMBL" id="BMAO01010120">
    <property type="protein sequence ID" value="GFQ64972.1"/>
    <property type="molecule type" value="Genomic_DNA"/>
</dbReference>
<dbReference type="GO" id="GO:0000793">
    <property type="term" value="C:condensed chromosome"/>
    <property type="evidence" value="ECO:0007669"/>
    <property type="project" value="TreeGrafter"/>
</dbReference>
<dbReference type="PANTHER" id="PTHR46060:SF2">
    <property type="entry name" value="HISTONE-LYSINE N-METHYLTRANSFERASE SETMAR"/>
    <property type="match status" value="1"/>
</dbReference>
<proteinExistence type="predicted"/>
<sequence>MAISVVVKLSPNKLLHSKSEDESCSGQPIEIDWDQLKQITDKTNISTQITEIQLDVCQKIIVNALKCINLTLKFNCWVPPKLTAEDKSKRKADCLALLRDQRKENILDRIGTCDEKWVYYNNTSCKGGLSAPRESAGSVAKRMLTNKEVLHYIWWDCHGIIYMRST</sequence>
<dbReference type="GO" id="GO:0000729">
    <property type="term" value="P:DNA double-strand break processing"/>
    <property type="evidence" value="ECO:0007669"/>
    <property type="project" value="TreeGrafter"/>
</dbReference>
<reference evidence="1" key="1">
    <citation type="submission" date="2020-07" db="EMBL/GenBank/DDBJ databases">
        <title>Multicomponent nature underlies the extraordinary mechanical properties of spider dragline silk.</title>
        <authorList>
            <person name="Kono N."/>
            <person name="Nakamura H."/>
            <person name="Mori M."/>
            <person name="Yoshida Y."/>
            <person name="Ohtoshi R."/>
            <person name="Malay A.D."/>
            <person name="Moran D.A.P."/>
            <person name="Tomita M."/>
            <person name="Numata K."/>
            <person name="Arakawa K."/>
        </authorList>
    </citation>
    <scope>NUCLEOTIDE SEQUENCE</scope>
</reference>
<evidence type="ECO:0000313" key="2">
    <source>
        <dbReference type="Proteomes" id="UP000887116"/>
    </source>
</evidence>
<dbReference type="Gene3D" id="3.30.420.10">
    <property type="entry name" value="Ribonuclease H-like superfamily/Ribonuclease H"/>
    <property type="match status" value="1"/>
</dbReference>
<protein>
    <submittedName>
        <fullName evidence="1">Histone-lysine N-methyltransferase SETMAR</fullName>
    </submittedName>
</protein>